<keyword evidence="4" id="KW-1185">Reference proteome</keyword>
<accession>A0AAD9R8G3</accession>
<evidence type="ECO:0000256" key="2">
    <source>
        <dbReference type="SAM" id="SignalP"/>
    </source>
</evidence>
<reference evidence="3" key="2">
    <citation type="journal article" date="2023" name="Science">
        <title>Genomic signatures of disease resistance in endangered staghorn corals.</title>
        <authorList>
            <person name="Vollmer S.V."/>
            <person name="Selwyn J.D."/>
            <person name="Despard B.A."/>
            <person name="Roesel C.L."/>
        </authorList>
    </citation>
    <scope>NUCLEOTIDE SEQUENCE</scope>
    <source>
        <strain evidence="3">K2</strain>
    </source>
</reference>
<feature type="region of interest" description="Disordered" evidence="1">
    <location>
        <begin position="240"/>
        <end position="259"/>
    </location>
</feature>
<sequence length="1361" mass="152557">MAWTEFTNLGSIFLLVQICCDVTAGGNNAGVKLWNVSNTLEKNGKNIQREINDVEDVIKIDDSSLSRHASRKRNGESLRDINPEYDDESPFHDIVSAPSGLQEEFYGQSEGQHAKMSDLHIGDTGRKAFFLVPSPEGGRENGNQGDWFSKQALEETMGTAGVMEKYEPLRVTDVSRFESPVEQRILSEPVIKVSYRLNQSNDRLHTSPPRYKQRRQGSELSTAYHSNQVRIVSRATNKVVGPGRMQKGRPWSTSGVKTPISSSKAVDITGNVREDTIELGSEGIQLQELAQSVLKRLGYQGSKFVSIQLAKHPKLKKIWANIIAGALMRQSIQIAQLNTSTETSNLSDITAHQPRNSTGPSNESKVNNDLPIEAHRGFQDSNSTNGLNPGRTVRQQFTAASQVEYHPKGDLSLSNSHSHSMSSENNIGVKDMQSAKLGTKVETPNLSVNSLTYVNKESLTTSRDDKIQDQIHETKDNETRDAQSEGRNGSRYSLESSAPQTMEGRGPLTTKVVKDFAPNRGNRKEQKQASVNQKGREHFPFKAKVDSGGNNFLQLNQLSGDPVALQDSFDFIDDPYMKQQQLLNEDGKAASYLEHKINNAGQVLPEVFPSYNDTILKADSGEANYVVNSLQDDSTTTTQLAETLAGNNKMINTENLQNSQILSAVLKEDKKIATMGNKNDVQQQQSSISRAAHVASAKAPHMQINSRTSSPSYDNQLGNAVVKEVENDLQSDMIPNSYWGSFTSDLNNVEGFNEAYDVDNLEPSHIGGVQNQNEGDGQTEQLYNEDEAANFFPQYDTTPVPGTEVQAQKKQEIRHRERYLEKRKRIKSLNKNIKSSTRSNAVVSKLKLKRVKKVKNRFGVKIRPKIFQTQPATRDSEITPTSVIFGLTNKDMRELEKHLAREEHSWDGNLEPGMKSGEVKKRNKNSMERIKNKITALKKNNVFSNRSRHLRIDVQQNRRKGRHFEPSLTFFGIRENKSQARKKRNSTSLEAVSGGLSNRLNQLEVQHLMPETQRSLPEDTIKDYFGQRYGNFQGFRKPASELSFDKYPTGSRSFEDSVRRIKGKRGLIDKNKTNEIGKRGLNDKNKTNEIAKRGLNDKNKRNEIGKGSIKHGNVGIKNRSRIDELKRHTPGGRQYWSGSNIIHSTKARKPAGKRDLDEFQTEFNDGTFRSPDFERQLSQALMQENKHDLAYVGAINDVDEQGFKTMMGDPNNPRGHPKLISPKNITSSSAENDRLTRLLKSSEDLSMKENQEKLLSFFRNSNRYIKNDNSQTQPANIVGKNDWGTSNIEDNAIRDLATRRKVLTSKYKELGNVGTDGQGQLASVLLSVNSGDQRDLKELEKMDEDDEKEAQSLFTPIAGTV</sequence>
<feature type="region of interest" description="Disordered" evidence="1">
    <location>
        <begin position="460"/>
        <end position="509"/>
    </location>
</feature>
<feature type="signal peptide" evidence="2">
    <location>
        <begin position="1"/>
        <end position="25"/>
    </location>
</feature>
<feature type="region of interest" description="Disordered" evidence="1">
    <location>
        <begin position="516"/>
        <end position="535"/>
    </location>
</feature>
<protein>
    <submittedName>
        <fullName evidence="3">Uncharacterized protein</fullName>
    </submittedName>
</protein>
<dbReference type="EMBL" id="JARQWQ010000001">
    <property type="protein sequence ID" value="KAK2574476.1"/>
    <property type="molecule type" value="Genomic_DNA"/>
</dbReference>
<gene>
    <name evidence="3" type="ORF">P5673_000648</name>
</gene>
<evidence type="ECO:0000313" key="3">
    <source>
        <dbReference type="EMBL" id="KAK2574476.1"/>
    </source>
</evidence>
<name>A0AAD9R8G3_ACRCE</name>
<feature type="region of interest" description="Disordered" evidence="1">
    <location>
        <begin position="1211"/>
        <end position="1233"/>
    </location>
</feature>
<organism evidence="3 4">
    <name type="scientific">Acropora cervicornis</name>
    <name type="common">Staghorn coral</name>
    <dbReference type="NCBI Taxonomy" id="6130"/>
    <lineage>
        <taxon>Eukaryota</taxon>
        <taxon>Metazoa</taxon>
        <taxon>Cnidaria</taxon>
        <taxon>Anthozoa</taxon>
        <taxon>Hexacorallia</taxon>
        <taxon>Scleractinia</taxon>
        <taxon>Astrocoeniina</taxon>
        <taxon>Acroporidae</taxon>
        <taxon>Acropora</taxon>
    </lineage>
</organism>
<evidence type="ECO:0000256" key="1">
    <source>
        <dbReference type="SAM" id="MobiDB-lite"/>
    </source>
</evidence>
<dbReference type="Proteomes" id="UP001249851">
    <property type="component" value="Unassembled WGS sequence"/>
</dbReference>
<feature type="region of interest" description="Disordered" evidence="1">
    <location>
        <begin position="65"/>
        <end position="89"/>
    </location>
</feature>
<feature type="compositionally biased region" description="Basic and acidic residues" evidence="1">
    <location>
        <begin position="462"/>
        <end position="484"/>
    </location>
</feature>
<comment type="caution">
    <text evidence="3">The sequence shown here is derived from an EMBL/GenBank/DDBJ whole genome shotgun (WGS) entry which is preliminary data.</text>
</comment>
<proteinExistence type="predicted"/>
<feature type="compositionally biased region" description="Low complexity" evidence="1">
    <location>
        <begin position="411"/>
        <end position="423"/>
    </location>
</feature>
<feature type="region of interest" description="Disordered" evidence="1">
    <location>
        <begin position="1341"/>
        <end position="1361"/>
    </location>
</feature>
<evidence type="ECO:0000313" key="4">
    <source>
        <dbReference type="Proteomes" id="UP001249851"/>
    </source>
</evidence>
<feature type="region of interest" description="Disordered" evidence="1">
    <location>
        <begin position="345"/>
        <end position="366"/>
    </location>
</feature>
<feature type="compositionally biased region" description="Polar residues" evidence="1">
    <location>
        <begin position="485"/>
        <end position="500"/>
    </location>
</feature>
<feature type="chain" id="PRO_5042156996" evidence="2">
    <location>
        <begin position="26"/>
        <end position="1361"/>
    </location>
</feature>
<reference evidence="3" key="1">
    <citation type="journal article" date="2023" name="G3 (Bethesda)">
        <title>Whole genome assembly and annotation of the endangered Caribbean coral Acropora cervicornis.</title>
        <authorList>
            <person name="Selwyn J.D."/>
            <person name="Vollmer S.V."/>
        </authorList>
    </citation>
    <scope>NUCLEOTIDE SEQUENCE</scope>
    <source>
        <strain evidence="3">K2</strain>
    </source>
</reference>
<feature type="compositionally biased region" description="Basic and acidic residues" evidence="1">
    <location>
        <begin position="73"/>
        <end position="82"/>
    </location>
</feature>
<keyword evidence="2" id="KW-0732">Signal</keyword>
<feature type="region of interest" description="Disordered" evidence="1">
    <location>
        <begin position="408"/>
        <end position="427"/>
    </location>
</feature>